<protein>
    <submittedName>
        <fullName evidence="1">Uncharacterized protein</fullName>
    </submittedName>
</protein>
<evidence type="ECO:0000313" key="1">
    <source>
        <dbReference type="EMBL" id="OAE22233.1"/>
    </source>
</evidence>
<keyword evidence="2" id="KW-1185">Reference proteome</keyword>
<name>A0A176VPB1_MARPO</name>
<comment type="caution">
    <text evidence="1">The sequence shown here is derived from an EMBL/GenBank/DDBJ whole genome shotgun (WGS) entry which is preliminary data.</text>
</comment>
<dbReference type="Proteomes" id="UP000077202">
    <property type="component" value="Unassembled WGS sequence"/>
</dbReference>
<accession>A0A176VPB1</accession>
<reference evidence="1" key="1">
    <citation type="submission" date="2016-03" db="EMBL/GenBank/DDBJ databases">
        <title>Mechanisms controlling the formation of the plant cell surface in tip-growing cells are functionally conserved among land plants.</title>
        <authorList>
            <person name="Honkanen S."/>
            <person name="Jones V.A."/>
            <person name="Morieri G."/>
            <person name="Champion C."/>
            <person name="Hetherington A.J."/>
            <person name="Kelly S."/>
            <person name="Saint-Marcoux D."/>
            <person name="Proust H."/>
            <person name="Prescott H."/>
            <person name="Dolan L."/>
        </authorList>
    </citation>
    <scope>NUCLEOTIDE SEQUENCE [LARGE SCALE GENOMIC DNA]</scope>
    <source>
        <tissue evidence="1">Whole gametophyte</tissue>
    </source>
</reference>
<proteinExistence type="predicted"/>
<sequence>MEFASTWGALFILTSGTDLIRKTIQVCVSVAKNEVYSTLDIEEVARSPEELTRLDGEYFVSSVTMQGALDTRGSKTEHAGDPESREGQTFNVVKHIEAIPRATTIEVMKTKRLVRTTSCSAPPLLLSCDITRSEVEIEA</sequence>
<dbReference type="EMBL" id="LVLJ01003247">
    <property type="protein sequence ID" value="OAE22233.1"/>
    <property type="molecule type" value="Genomic_DNA"/>
</dbReference>
<dbReference type="AlphaFoldDB" id="A0A176VPB1"/>
<organism evidence="1 2">
    <name type="scientific">Marchantia polymorpha subsp. ruderalis</name>
    <dbReference type="NCBI Taxonomy" id="1480154"/>
    <lineage>
        <taxon>Eukaryota</taxon>
        <taxon>Viridiplantae</taxon>
        <taxon>Streptophyta</taxon>
        <taxon>Embryophyta</taxon>
        <taxon>Marchantiophyta</taxon>
        <taxon>Marchantiopsida</taxon>
        <taxon>Marchantiidae</taxon>
        <taxon>Marchantiales</taxon>
        <taxon>Marchantiaceae</taxon>
        <taxon>Marchantia</taxon>
    </lineage>
</organism>
<gene>
    <name evidence="1" type="ORF">AXG93_412s1220</name>
</gene>
<evidence type="ECO:0000313" key="2">
    <source>
        <dbReference type="Proteomes" id="UP000077202"/>
    </source>
</evidence>